<proteinExistence type="predicted"/>
<dbReference type="AlphaFoldDB" id="A0AAP0EJ78"/>
<protein>
    <submittedName>
        <fullName evidence="2">Uncharacterized protein</fullName>
    </submittedName>
</protein>
<evidence type="ECO:0000313" key="3">
    <source>
        <dbReference type="Proteomes" id="UP001419268"/>
    </source>
</evidence>
<comment type="caution">
    <text evidence="2">The sequence shown here is derived from an EMBL/GenBank/DDBJ whole genome shotgun (WGS) entry which is preliminary data.</text>
</comment>
<evidence type="ECO:0000313" key="2">
    <source>
        <dbReference type="EMBL" id="KAK9094491.1"/>
    </source>
</evidence>
<sequence length="235" mass="25906">MLSNADDDDDKESTTAGGAMSVVGVRGGGREHGWWSPQCTGAPQRCDGQRRREAWIAHELARRDARRDGDCRVQRGGRRDARPIGAVRTANASQQEAAVWRASMRSRTSGSAMMKQRAEGTQRMLASEGRRMADKWRAHAALARGTMTMRSATARCEWRAARCRPVGCAISTKSPRRDGAIPVQLLNMSTKCSRCAGNEMCDKIAVTHGRESLRMVAHRSTRGRSFGNARPMRHA</sequence>
<organism evidence="2 3">
    <name type="scientific">Stephania cephalantha</name>
    <dbReference type="NCBI Taxonomy" id="152367"/>
    <lineage>
        <taxon>Eukaryota</taxon>
        <taxon>Viridiplantae</taxon>
        <taxon>Streptophyta</taxon>
        <taxon>Embryophyta</taxon>
        <taxon>Tracheophyta</taxon>
        <taxon>Spermatophyta</taxon>
        <taxon>Magnoliopsida</taxon>
        <taxon>Ranunculales</taxon>
        <taxon>Menispermaceae</taxon>
        <taxon>Menispermoideae</taxon>
        <taxon>Cissampelideae</taxon>
        <taxon>Stephania</taxon>
    </lineage>
</organism>
<feature type="region of interest" description="Disordered" evidence="1">
    <location>
        <begin position="1"/>
        <end position="22"/>
    </location>
</feature>
<reference evidence="2 3" key="1">
    <citation type="submission" date="2024-01" db="EMBL/GenBank/DDBJ databases">
        <title>Genome assemblies of Stephania.</title>
        <authorList>
            <person name="Yang L."/>
        </authorList>
    </citation>
    <scope>NUCLEOTIDE SEQUENCE [LARGE SCALE GENOMIC DNA]</scope>
    <source>
        <strain evidence="2">JXDWG</strain>
        <tissue evidence="2">Leaf</tissue>
    </source>
</reference>
<feature type="compositionally biased region" description="Acidic residues" evidence="1">
    <location>
        <begin position="1"/>
        <end position="11"/>
    </location>
</feature>
<dbReference type="EMBL" id="JBBNAG010000011">
    <property type="protein sequence ID" value="KAK9094491.1"/>
    <property type="molecule type" value="Genomic_DNA"/>
</dbReference>
<evidence type="ECO:0000256" key="1">
    <source>
        <dbReference type="SAM" id="MobiDB-lite"/>
    </source>
</evidence>
<accession>A0AAP0EJ78</accession>
<name>A0AAP0EJ78_9MAGN</name>
<gene>
    <name evidence="2" type="ORF">Scep_025960</name>
</gene>
<keyword evidence="3" id="KW-1185">Reference proteome</keyword>
<dbReference type="Proteomes" id="UP001419268">
    <property type="component" value="Unassembled WGS sequence"/>
</dbReference>